<gene>
    <name evidence="4" type="ORF">PCAL00307_LOCUS4950</name>
</gene>
<comment type="similarity">
    <text evidence="1">Belongs to the bacterial ribosomal protein bL32 family.</text>
</comment>
<dbReference type="EMBL" id="HBIW01005974">
    <property type="protein sequence ID" value="CAE0689516.1"/>
    <property type="molecule type" value="Transcribed_RNA"/>
</dbReference>
<evidence type="ECO:0000313" key="4">
    <source>
        <dbReference type="EMBL" id="CAE0689516.1"/>
    </source>
</evidence>
<sequence>MLTRLLRRPLGLWRAQLRLALPQASLRLLDLVVAPRPVLAGAAPYDAGTPCDAGAPCDAGSAPYDDAAAAPADDDHHLWFAVPKSRISRSKKRTKAHGRLQNLKFKPRSDWRVDENTGRPVLRHRLLDSDLDATVERVREAKKRTEEEVTKEDN</sequence>
<evidence type="ECO:0000256" key="2">
    <source>
        <dbReference type="ARBA" id="ARBA00022980"/>
    </source>
</evidence>
<protein>
    <submittedName>
        <fullName evidence="4">Uncharacterized protein</fullName>
    </submittedName>
</protein>
<organism evidence="4">
    <name type="scientific">Pelagomonas calceolata</name>
    <dbReference type="NCBI Taxonomy" id="35677"/>
    <lineage>
        <taxon>Eukaryota</taxon>
        <taxon>Sar</taxon>
        <taxon>Stramenopiles</taxon>
        <taxon>Ochrophyta</taxon>
        <taxon>Pelagophyceae</taxon>
        <taxon>Pelagomonadales</taxon>
        <taxon>Pelagomonadaceae</taxon>
        <taxon>Pelagomonas</taxon>
    </lineage>
</organism>
<accession>A0A7S4E4E8</accession>
<proteinExistence type="inferred from homology"/>
<dbReference type="InterPro" id="IPR011332">
    <property type="entry name" value="Ribosomal_zn-bd"/>
</dbReference>
<dbReference type="GO" id="GO:0015934">
    <property type="term" value="C:large ribosomal subunit"/>
    <property type="evidence" value="ECO:0007669"/>
    <property type="project" value="InterPro"/>
</dbReference>
<dbReference type="SUPFAM" id="SSF57829">
    <property type="entry name" value="Zn-binding ribosomal proteins"/>
    <property type="match status" value="1"/>
</dbReference>
<dbReference type="InterPro" id="IPR002677">
    <property type="entry name" value="Ribosomal_bL32"/>
</dbReference>
<dbReference type="GO" id="GO:0003735">
    <property type="term" value="F:structural constituent of ribosome"/>
    <property type="evidence" value="ECO:0007669"/>
    <property type="project" value="InterPro"/>
</dbReference>
<evidence type="ECO:0000256" key="1">
    <source>
        <dbReference type="ARBA" id="ARBA00008560"/>
    </source>
</evidence>
<keyword evidence="2" id="KW-0689">Ribosomal protein</keyword>
<keyword evidence="3" id="KW-0687">Ribonucleoprotein</keyword>
<dbReference type="AlphaFoldDB" id="A0A7S4E4E8"/>
<dbReference type="Pfam" id="PF01783">
    <property type="entry name" value="Ribosomal_L32p"/>
    <property type="match status" value="1"/>
</dbReference>
<evidence type="ECO:0000256" key="3">
    <source>
        <dbReference type="ARBA" id="ARBA00023274"/>
    </source>
</evidence>
<name>A0A7S4E4E8_9STRA</name>
<reference evidence="4" key="1">
    <citation type="submission" date="2021-01" db="EMBL/GenBank/DDBJ databases">
        <authorList>
            <person name="Corre E."/>
            <person name="Pelletier E."/>
            <person name="Niang G."/>
            <person name="Scheremetjew M."/>
            <person name="Finn R."/>
            <person name="Kale V."/>
            <person name="Holt S."/>
            <person name="Cochrane G."/>
            <person name="Meng A."/>
            <person name="Brown T."/>
            <person name="Cohen L."/>
        </authorList>
    </citation>
    <scope>NUCLEOTIDE SEQUENCE</scope>
    <source>
        <strain evidence="4">CCMP1756</strain>
    </source>
</reference>
<dbReference type="GO" id="GO:0006412">
    <property type="term" value="P:translation"/>
    <property type="evidence" value="ECO:0007669"/>
    <property type="project" value="InterPro"/>
</dbReference>